<dbReference type="AlphaFoldDB" id="A0A2V1MY60"/>
<dbReference type="Pfam" id="PF07872">
    <property type="entry name" value="DUF1659"/>
    <property type="match status" value="1"/>
</dbReference>
<dbReference type="Proteomes" id="UP000245080">
    <property type="component" value="Unassembled WGS sequence"/>
</dbReference>
<accession>A0A2V1MY60</accession>
<keyword evidence="3" id="KW-1185">Reference proteome</keyword>
<dbReference type="InterPro" id="IPR012454">
    <property type="entry name" value="DUF1659"/>
</dbReference>
<organism evidence="2 3">
    <name type="scientific">Levilactobacillus bambusae</name>
    <dbReference type="NCBI Taxonomy" id="2024736"/>
    <lineage>
        <taxon>Bacteria</taxon>
        <taxon>Bacillati</taxon>
        <taxon>Bacillota</taxon>
        <taxon>Bacilli</taxon>
        <taxon>Lactobacillales</taxon>
        <taxon>Lactobacillaceae</taxon>
        <taxon>Levilactobacillus</taxon>
    </lineage>
</organism>
<reference evidence="2 3" key="1">
    <citation type="journal article" date="2018" name="Int. J. Syst. Evol. Microbiol.">
        <title>Lactobacillus bambusae sp. nov., isolated from a traditional fermented Ma-bamboo shoots of Taiwan.</title>
        <authorList>
            <person name="Wang L.-T."/>
        </authorList>
    </citation>
    <scope>NUCLEOTIDE SEQUENCE [LARGE SCALE GENOMIC DNA]</scope>
    <source>
        <strain evidence="2 3">BS-W1</strain>
    </source>
</reference>
<evidence type="ECO:0000313" key="3">
    <source>
        <dbReference type="Proteomes" id="UP000245080"/>
    </source>
</evidence>
<dbReference type="OrthoDB" id="2324006at2"/>
<dbReference type="EMBL" id="QCXQ01000003">
    <property type="protein sequence ID" value="PWF99761.1"/>
    <property type="molecule type" value="Genomic_DNA"/>
</dbReference>
<name>A0A2V1MY60_9LACO</name>
<sequence>MKKVWKKTSITYGLAADDEQSVKVTVQNVIEGVTAEQVQTFGGVLASVSGYHLVNATVNDSHVYTY</sequence>
<comment type="caution">
    <text evidence="2">The sequence shown here is derived from an EMBL/GenBank/DDBJ whole genome shotgun (WGS) entry which is preliminary data.</text>
</comment>
<gene>
    <name evidence="2" type="ORF">DCM90_06785</name>
</gene>
<dbReference type="RefSeq" id="WP_109250616.1">
    <property type="nucleotide sequence ID" value="NZ_QCXQ01000003.1"/>
</dbReference>
<evidence type="ECO:0000259" key="1">
    <source>
        <dbReference type="Pfam" id="PF07872"/>
    </source>
</evidence>
<feature type="domain" description="DUF1659" evidence="1">
    <location>
        <begin position="3"/>
        <end position="63"/>
    </location>
</feature>
<evidence type="ECO:0000313" key="2">
    <source>
        <dbReference type="EMBL" id="PWF99761.1"/>
    </source>
</evidence>
<protein>
    <recommendedName>
        <fullName evidence="1">DUF1659 domain-containing protein</fullName>
    </recommendedName>
</protein>
<proteinExistence type="predicted"/>